<evidence type="ECO:0000256" key="2">
    <source>
        <dbReference type="ARBA" id="ARBA00008917"/>
    </source>
</evidence>
<keyword evidence="3 7" id="KW-0812">Transmembrane</keyword>
<feature type="transmembrane region" description="Helical" evidence="7">
    <location>
        <begin position="98"/>
        <end position="131"/>
    </location>
</feature>
<comment type="similarity">
    <text evidence="2 7">Belongs to the derlin family.</text>
</comment>
<accession>A0ABR1FZE0</accession>
<dbReference type="SUPFAM" id="SSF144091">
    <property type="entry name" value="Rhomboid-like"/>
    <property type="match status" value="1"/>
</dbReference>
<keyword evidence="4 7" id="KW-0256">Endoplasmic reticulum</keyword>
<dbReference type="Pfam" id="PF04511">
    <property type="entry name" value="DER1"/>
    <property type="match status" value="1"/>
</dbReference>
<evidence type="ECO:0000256" key="5">
    <source>
        <dbReference type="ARBA" id="ARBA00022989"/>
    </source>
</evidence>
<evidence type="ECO:0000313" key="8">
    <source>
        <dbReference type="EMBL" id="KAK7241628.1"/>
    </source>
</evidence>
<protein>
    <recommendedName>
        <fullName evidence="7">Derlin</fullName>
    </recommendedName>
</protein>
<evidence type="ECO:0000256" key="6">
    <source>
        <dbReference type="ARBA" id="ARBA00023136"/>
    </source>
</evidence>
<proteinExistence type="inferred from homology"/>
<evidence type="ECO:0000256" key="1">
    <source>
        <dbReference type="ARBA" id="ARBA00004477"/>
    </source>
</evidence>
<evidence type="ECO:0000256" key="7">
    <source>
        <dbReference type="RuleBase" id="RU363059"/>
    </source>
</evidence>
<evidence type="ECO:0000256" key="4">
    <source>
        <dbReference type="ARBA" id="ARBA00022824"/>
    </source>
</evidence>
<evidence type="ECO:0000256" key="3">
    <source>
        <dbReference type="ARBA" id="ARBA00022692"/>
    </source>
</evidence>
<sequence length="218" mass="24972">MAAVDPWSWYTEIPVVSRVYLTASFVTTAACALDLVSPFALYYNFSLIFHKGQLWRLATNFFFFGMFSLDFLFHLYFLVRYCRLLEEGEFRGRTLDFVVMLGFGAGVMLLFAPLLSVHFLGSSLAFMMVYVWGRRNDAVRMSFLGLFPFTAPYLPWVLLAFSVLLGNPATTDLVGIAVGHAYYYLEYVYPKLAEIRGFRLRRVIVVPERARRALSGQP</sequence>
<evidence type="ECO:0000313" key="9">
    <source>
        <dbReference type="Proteomes" id="UP001363151"/>
    </source>
</evidence>
<feature type="non-terminal residue" evidence="8">
    <location>
        <position position="218"/>
    </location>
</feature>
<comment type="caution">
    <text evidence="8">The sequence shown here is derived from an EMBL/GenBank/DDBJ whole genome shotgun (WGS) entry which is preliminary data.</text>
</comment>
<dbReference type="InterPro" id="IPR007599">
    <property type="entry name" value="DER1"/>
</dbReference>
<organism evidence="8 9">
    <name type="scientific">Aureococcus anophagefferens</name>
    <name type="common">Harmful bloom alga</name>
    <dbReference type="NCBI Taxonomy" id="44056"/>
    <lineage>
        <taxon>Eukaryota</taxon>
        <taxon>Sar</taxon>
        <taxon>Stramenopiles</taxon>
        <taxon>Ochrophyta</taxon>
        <taxon>Pelagophyceae</taxon>
        <taxon>Pelagomonadales</taxon>
        <taxon>Pelagomonadaceae</taxon>
        <taxon>Aureococcus</taxon>
    </lineage>
</organism>
<gene>
    <name evidence="8" type="primary">DERL2</name>
    <name evidence="8" type="ORF">SO694_0028301</name>
</gene>
<name>A0ABR1FZE0_AURAN</name>
<feature type="transmembrane region" description="Helical" evidence="7">
    <location>
        <begin position="143"/>
        <end position="165"/>
    </location>
</feature>
<dbReference type="PANTHER" id="PTHR11009">
    <property type="entry name" value="DER1-LIKE PROTEIN, DERLIN"/>
    <property type="match status" value="1"/>
</dbReference>
<dbReference type="InterPro" id="IPR035952">
    <property type="entry name" value="Rhomboid-like_sf"/>
</dbReference>
<comment type="function">
    <text evidence="7">May be involved in the degradation of misfolded endoplasmic reticulum (ER) luminal proteins.</text>
</comment>
<feature type="transmembrane region" description="Helical" evidence="7">
    <location>
        <begin position="57"/>
        <end position="78"/>
    </location>
</feature>
<comment type="subcellular location">
    <subcellularLocation>
        <location evidence="1 7">Endoplasmic reticulum membrane</location>
        <topology evidence="1 7">Multi-pass membrane protein</topology>
    </subcellularLocation>
</comment>
<reference evidence="8 9" key="1">
    <citation type="submission" date="2024-03" db="EMBL/GenBank/DDBJ databases">
        <title>Aureococcus anophagefferens CCMP1851 and Kratosvirus quantuckense: Draft genome of a second virus-susceptible host strain in the model system.</title>
        <authorList>
            <person name="Chase E."/>
            <person name="Truchon A.R."/>
            <person name="Schepens W."/>
            <person name="Wilhelm S.W."/>
        </authorList>
    </citation>
    <scope>NUCLEOTIDE SEQUENCE [LARGE SCALE GENOMIC DNA]</scope>
    <source>
        <strain evidence="8 9">CCMP1851</strain>
    </source>
</reference>
<feature type="transmembrane region" description="Helical" evidence="7">
    <location>
        <begin position="20"/>
        <end position="45"/>
    </location>
</feature>
<keyword evidence="5 7" id="KW-1133">Transmembrane helix</keyword>
<keyword evidence="9" id="KW-1185">Reference proteome</keyword>
<keyword evidence="6 7" id="KW-0472">Membrane</keyword>
<dbReference type="EMBL" id="JBBJCI010000169">
    <property type="protein sequence ID" value="KAK7241628.1"/>
    <property type="molecule type" value="Genomic_DNA"/>
</dbReference>
<dbReference type="Proteomes" id="UP001363151">
    <property type="component" value="Unassembled WGS sequence"/>
</dbReference>